<evidence type="ECO:0000256" key="4">
    <source>
        <dbReference type="ARBA" id="ARBA00022771"/>
    </source>
</evidence>
<dbReference type="GO" id="GO:0000978">
    <property type="term" value="F:RNA polymerase II cis-regulatory region sequence-specific DNA binding"/>
    <property type="evidence" value="ECO:0007669"/>
    <property type="project" value="InterPro"/>
</dbReference>
<dbReference type="PANTHER" id="PTHR40626">
    <property type="entry name" value="MIP31509P"/>
    <property type="match status" value="1"/>
</dbReference>
<dbReference type="FunFam" id="3.30.160.60:FF:000343">
    <property type="entry name" value="C2H2 transcription factor (AmdX)"/>
    <property type="match status" value="1"/>
</dbReference>
<dbReference type="GO" id="GO:0006351">
    <property type="term" value="P:DNA-templated transcription"/>
    <property type="evidence" value="ECO:0007669"/>
    <property type="project" value="InterPro"/>
</dbReference>
<dbReference type="AlphaFoldDB" id="A0A6A5XNS3"/>
<dbReference type="Gene3D" id="3.30.160.60">
    <property type="entry name" value="Classic Zinc Finger"/>
    <property type="match status" value="2"/>
</dbReference>
<evidence type="ECO:0000256" key="5">
    <source>
        <dbReference type="ARBA" id="ARBA00022833"/>
    </source>
</evidence>
<dbReference type="FunFam" id="3.30.160.60:FF:000576">
    <property type="entry name" value="C2H2 transcription factor (AmdX)"/>
    <property type="match status" value="1"/>
</dbReference>
<dbReference type="Proteomes" id="UP000799778">
    <property type="component" value="Unassembled WGS sequence"/>
</dbReference>
<evidence type="ECO:0000256" key="6">
    <source>
        <dbReference type="ARBA" id="ARBA00023242"/>
    </source>
</evidence>
<keyword evidence="2" id="KW-0479">Metal-binding</keyword>
<dbReference type="GO" id="GO:0000785">
    <property type="term" value="C:chromatin"/>
    <property type="evidence" value="ECO:0007669"/>
    <property type="project" value="TreeGrafter"/>
</dbReference>
<dbReference type="RefSeq" id="XP_033383244.1">
    <property type="nucleotide sequence ID" value="XM_033532147.1"/>
</dbReference>
<feature type="region of interest" description="Disordered" evidence="8">
    <location>
        <begin position="103"/>
        <end position="161"/>
    </location>
</feature>
<evidence type="ECO:0000313" key="10">
    <source>
        <dbReference type="EMBL" id="KAF2014905.1"/>
    </source>
</evidence>
<feature type="compositionally biased region" description="Polar residues" evidence="8">
    <location>
        <begin position="994"/>
        <end position="1004"/>
    </location>
</feature>
<keyword evidence="11" id="KW-1185">Reference proteome</keyword>
<keyword evidence="6" id="KW-0539">Nucleus</keyword>
<feature type="compositionally biased region" description="Polar residues" evidence="8">
    <location>
        <begin position="954"/>
        <end position="963"/>
    </location>
</feature>
<feature type="region of interest" description="Disordered" evidence="8">
    <location>
        <begin position="954"/>
        <end position="1008"/>
    </location>
</feature>
<evidence type="ECO:0000256" key="2">
    <source>
        <dbReference type="ARBA" id="ARBA00022723"/>
    </source>
</evidence>
<feature type="domain" description="C2H2-type" evidence="9">
    <location>
        <begin position="83"/>
        <end position="106"/>
    </location>
</feature>
<name>A0A6A5XNS3_9PLEO</name>
<dbReference type="PANTHER" id="PTHR40626:SF13">
    <property type="entry name" value="RESPIRATION FACTOR 2-RELATED"/>
    <property type="match status" value="1"/>
</dbReference>
<dbReference type="OrthoDB" id="6077919at2759"/>
<sequence length="1185" mass="127610">MSAETASSTMGPSSTTSSSSGNSGSNASAQTVKQERSQSISAPFPPPKTDKPRPHVCATCQRSFARLEHLKRHERSHTKEKPFECPQCTRCFARRDLLLRHQQKLHQQGATSSRPRNGRRESTTGMPPTASGRVRKNSIASVSGGAGGAGTGSMRPRANTISHIDPNALNTLLASHGASLGRGPGGHPGHSHHASLSGLGGAGGFDYRGMSTSMGNHGQAHGLKLDTHLGLGLGGGGLRTAPIPGFGPDDLELEKFFGSSGSTINPNQLHHFTGNMANSASPFHTFANPFAGSAIEEDDFGWNTGLDNAMIFPSNDTAVDGSSPSAISTASQSGFSEVMLDGSGQATSAAMWHNPLVTHSGINPAVAYTLDAMAPVFPELMMNNVAPTNKELVDQGAPADFYMSSPQPVSSMSPTAGIPGMPTQYFHPPMAFHSDTGSISSSSINGSARHSSVTSVSTDTITDTTRQALIINLSQALGYGQTSRKFSQPQISSPLSTSAQGKTQHQVASLPSTMDLQRYVNAYIQYFHPHFPFLHIPTLSFDTPTYTFHMRTSGAFNHDGMVGGGGCLILAMAAIGALYEFEHNIAKELFEAAKKMILYYLDERRRAGLSAAVNGPSAANDTINKPPLWLVQAMLLNLIYGHNCGDRQAAEVASTHCAALVSLAKAAGLDKPSAEPTARESFSQDTPSQVKGDIEMMDDSINPELFQKSPSLDSNEEHAQWIQWKKTEERKRTYFAVFSMSSLLVSAYAHAPRILNSEIRLDLPCEEDLWSVDNPQAWVAMGGPMIAQAKGLSFNTAMTYLLEASMRQQSQTQTQGSYSQNFGIAQGIQENVESDIRPSTFGCYVLINALHVYIWETRQRHTGRLWKTQETEAMHAQVEPALRAWQAAWRANPNHSIERPSPFGPLSADCIPLLDLAYVRLFVNLGRSKELLWQRDYDGMANELAKGVEIVAQTDGSPEQSVEPNDLKASGTSASPGGIHSPQDIDAMDGMSPGRNTSSVQFKQSSKRERHLRRAAFYAADSLSMADKLGATYAEFTARELPNSSAMCTFDCAQILAEWVTTVQDRVGRFCGILGKDDIDLSGVPAIMLLEEEDIKLLEKIKDILNTADMKLAYDIAGMGTSSAIPMLGGLSNLGHCGYGTKLLMVTAYMLEKAAVWPVTHVMARALEAHAMHINQRAEASVTAS</sequence>
<dbReference type="Pfam" id="PF04082">
    <property type="entry name" value="Fungal_trans"/>
    <property type="match status" value="1"/>
</dbReference>
<dbReference type="InterPro" id="IPR051059">
    <property type="entry name" value="VerF-like"/>
</dbReference>
<keyword evidence="4 7" id="KW-0863">Zinc-finger</keyword>
<dbReference type="GO" id="GO:0005634">
    <property type="term" value="C:nucleus"/>
    <property type="evidence" value="ECO:0007669"/>
    <property type="project" value="UniProtKB-SubCell"/>
</dbReference>
<dbReference type="Pfam" id="PF00096">
    <property type="entry name" value="zf-C2H2"/>
    <property type="match status" value="2"/>
</dbReference>
<dbReference type="InterPro" id="IPR013087">
    <property type="entry name" value="Znf_C2H2_type"/>
</dbReference>
<organism evidence="10 11">
    <name type="scientific">Aaosphaeria arxii CBS 175.79</name>
    <dbReference type="NCBI Taxonomy" id="1450172"/>
    <lineage>
        <taxon>Eukaryota</taxon>
        <taxon>Fungi</taxon>
        <taxon>Dikarya</taxon>
        <taxon>Ascomycota</taxon>
        <taxon>Pezizomycotina</taxon>
        <taxon>Dothideomycetes</taxon>
        <taxon>Pleosporomycetidae</taxon>
        <taxon>Pleosporales</taxon>
        <taxon>Pleosporales incertae sedis</taxon>
        <taxon>Aaosphaeria</taxon>
    </lineage>
</organism>
<evidence type="ECO:0000256" key="3">
    <source>
        <dbReference type="ARBA" id="ARBA00022737"/>
    </source>
</evidence>
<feature type="compositionally biased region" description="Low complexity" evidence="8">
    <location>
        <begin position="1"/>
        <end position="29"/>
    </location>
</feature>
<dbReference type="InterPro" id="IPR036236">
    <property type="entry name" value="Znf_C2H2_sf"/>
</dbReference>
<evidence type="ECO:0000256" key="8">
    <source>
        <dbReference type="SAM" id="MobiDB-lite"/>
    </source>
</evidence>
<evidence type="ECO:0000259" key="9">
    <source>
        <dbReference type="PROSITE" id="PS50157"/>
    </source>
</evidence>
<reference evidence="10" key="1">
    <citation type="journal article" date="2020" name="Stud. Mycol.">
        <title>101 Dothideomycetes genomes: a test case for predicting lifestyles and emergence of pathogens.</title>
        <authorList>
            <person name="Haridas S."/>
            <person name="Albert R."/>
            <person name="Binder M."/>
            <person name="Bloem J."/>
            <person name="Labutti K."/>
            <person name="Salamov A."/>
            <person name="Andreopoulos B."/>
            <person name="Baker S."/>
            <person name="Barry K."/>
            <person name="Bills G."/>
            <person name="Bluhm B."/>
            <person name="Cannon C."/>
            <person name="Castanera R."/>
            <person name="Culley D."/>
            <person name="Daum C."/>
            <person name="Ezra D."/>
            <person name="Gonzalez J."/>
            <person name="Henrissat B."/>
            <person name="Kuo A."/>
            <person name="Liang C."/>
            <person name="Lipzen A."/>
            <person name="Lutzoni F."/>
            <person name="Magnuson J."/>
            <person name="Mondo S."/>
            <person name="Nolan M."/>
            <person name="Ohm R."/>
            <person name="Pangilinan J."/>
            <person name="Park H.-J."/>
            <person name="Ramirez L."/>
            <person name="Alfaro M."/>
            <person name="Sun H."/>
            <person name="Tritt A."/>
            <person name="Yoshinaga Y."/>
            <person name="Zwiers L.-H."/>
            <person name="Turgeon B."/>
            <person name="Goodwin S."/>
            <person name="Spatafora J."/>
            <person name="Crous P."/>
            <person name="Grigoriev I."/>
        </authorList>
    </citation>
    <scope>NUCLEOTIDE SEQUENCE</scope>
    <source>
        <strain evidence="10">CBS 175.79</strain>
    </source>
</reference>
<protein>
    <submittedName>
        <fullName evidence="10">DNA binding regulatory protein-like protein AmdX</fullName>
    </submittedName>
</protein>
<dbReference type="GeneID" id="54289544"/>
<feature type="region of interest" description="Disordered" evidence="8">
    <location>
        <begin position="1"/>
        <end position="55"/>
    </location>
</feature>
<keyword evidence="3" id="KW-0677">Repeat</keyword>
<dbReference type="InterPro" id="IPR007219">
    <property type="entry name" value="XnlR_reg_dom"/>
</dbReference>
<comment type="subcellular location">
    <subcellularLocation>
        <location evidence="1">Nucleus</location>
    </subcellularLocation>
</comment>
<evidence type="ECO:0000256" key="1">
    <source>
        <dbReference type="ARBA" id="ARBA00004123"/>
    </source>
</evidence>
<dbReference type="GO" id="GO:0000981">
    <property type="term" value="F:DNA-binding transcription factor activity, RNA polymerase II-specific"/>
    <property type="evidence" value="ECO:0007669"/>
    <property type="project" value="InterPro"/>
</dbReference>
<dbReference type="CDD" id="cd12148">
    <property type="entry name" value="fungal_TF_MHR"/>
    <property type="match status" value="1"/>
</dbReference>
<proteinExistence type="predicted"/>
<accession>A0A6A5XNS3</accession>
<feature type="region of interest" description="Disordered" evidence="8">
    <location>
        <begin position="176"/>
        <end position="197"/>
    </location>
</feature>
<keyword evidence="5" id="KW-0862">Zinc</keyword>
<gene>
    <name evidence="10" type="ORF">BU24DRAFT_463647</name>
</gene>
<evidence type="ECO:0000313" key="11">
    <source>
        <dbReference type="Proteomes" id="UP000799778"/>
    </source>
</evidence>
<dbReference type="SUPFAM" id="SSF57667">
    <property type="entry name" value="beta-beta-alpha zinc fingers"/>
    <property type="match status" value="1"/>
</dbReference>
<dbReference type="SMART" id="SM00355">
    <property type="entry name" value="ZnF_C2H2"/>
    <property type="match status" value="2"/>
</dbReference>
<feature type="domain" description="C2H2-type" evidence="9">
    <location>
        <begin position="55"/>
        <end position="82"/>
    </location>
</feature>
<evidence type="ECO:0000256" key="7">
    <source>
        <dbReference type="PROSITE-ProRule" id="PRU00042"/>
    </source>
</evidence>
<dbReference type="GO" id="GO:0008270">
    <property type="term" value="F:zinc ion binding"/>
    <property type="evidence" value="ECO:0007669"/>
    <property type="project" value="UniProtKB-KW"/>
</dbReference>
<dbReference type="EMBL" id="ML978070">
    <property type="protein sequence ID" value="KAF2014905.1"/>
    <property type="molecule type" value="Genomic_DNA"/>
</dbReference>
<dbReference type="PROSITE" id="PS50157">
    <property type="entry name" value="ZINC_FINGER_C2H2_2"/>
    <property type="match status" value="2"/>
</dbReference>
<dbReference type="PROSITE" id="PS00028">
    <property type="entry name" value="ZINC_FINGER_C2H2_1"/>
    <property type="match status" value="2"/>
</dbReference>